<sequence>MHKALVLIITDQILTQYASEQSFCQNYLDVTLHEWQQWKKGNSGLNAEKMQKIKNLFSDYEWMLVQKTVQRTALLPEKRNYVVLEYKHLKTLIAKKWLDTGAAEVELITQKSSFQKATKENLYNKTIQLRVVMDYGVWGYEDILEFYLPAIVQNQIEESQVNLLEWVNDQLTETYVKKLPNSEIIEDENE</sequence>
<reference evidence="1 2" key="1">
    <citation type="submission" date="2017-05" db="EMBL/GenBank/DDBJ databases">
        <title>Vagococcus spp. assemblies.</title>
        <authorList>
            <person name="Gulvik C.A."/>
        </authorList>
    </citation>
    <scope>NUCLEOTIDE SEQUENCE [LARGE SCALE GENOMIC DNA]</scope>
    <source>
        <strain evidence="1 2">DSM 24756</strain>
    </source>
</reference>
<organism evidence="1 2">
    <name type="scientific">Vagococcus entomophilus</name>
    <dbReference type="NCBI Taxonomy" id="1160095"/>
    <lineage>
        <taxon>Bacteria</taxon>
        <taxon>Bacillati</taxon>
        <taxon>Bacillota</taxon>
        <taxon>Bacilli</taxon>
        <taxon>Lactobacillales</taxon>
        <taxon>Enterococcaceae</taxon>
        <taxon>Vagococcus</taxon>
    </lineage>
</organism>
<dbReference type="AlphaFoldDB" id="A0A430AEU0"/>
<comment type="caution">
    <text evidence="1">The sequence shown here is derived from an EMBL/GenBank/DDBJ whole genome shotgun (WGS) entry which is preliminary data.</text>
</comment>
<dbReference type="RefSeq" id="WP_126826951.1">
    <property type="nucleotide sequence ID" value="NZ_JBHLWU010000004.1"/>
</dbReference>
<proteinExistence type="predicted"/>
<protein>
    <submittedName>
        <fullName evidence="1">Uncharacterized protein</fullName>
    </submittedName>
</protein>
<dbReference type="Proteomes" id="UP000288669">
    <property type="component" value="Unassembled WGS sequence"/>
</dbReference>
<gene>
    <name evidence="1" type="ORF">CBF30_11485</name>
</gene>
<evidence type="ECO:0000313" key="1">
    <source>
        <dbReference type="EMBL" id="RSU05927.1"/>
    </source>
</evidence>
<evidence type="ECO:0000313" key="2">
    <source>
        <dbReference type="Proteomes" id="UP000288669"/>
    </source>
</evidence>
<name>A0A430AEU0_9ENTE</name>
<keyword evidence="2" id="KW-1185">Reference proteome</keyword>
<dbReference type="EMBL" id="NGJZ01000005">
    <property type="protein sequence ID" value="RSU05927.1"/>
    <property type="molecule type" value="Genomic_DNA"/>
</dbReference>
<accession>A0A430AEU0</accession>
<dbReference type="OrthoDB" id="2187056at2"/>